<organism evidence="2 3">
    <name type="scientific">Ketogulonicigenium vulgare (strain WSH-001)</name>
    <dbReference type="NCBI Taxonomy" id="759362"/>
    <lineage>
        <taxon>Bacteria</taxon>
        <taxon>Pseudomonadati</taxon>
        <taxon>Pseudomonadota</taxon>
        <taxon>Alphaproteobacteria</taxon>
        <taxon>Rhodobacterales</taxon>
        <taxon>Roseobacteraceae</taxon>
        <taxon>Ketogulonicigenium</taxon>
    </lineage>
</organism>
<protein>
    <submittedName>
        <fullName evidence="2">Uncharacterized protein</fullName>
    </submittedName>
</protein>
<dbReference type="EMBL" id="CP002020">
    <property type="protein sequence ID" value="AEM42753.1"/>
    <property type="molecule type" value="Genomic_DNA"/>
</dbReference>
<keyword evidence="2" id="KW-0614">Plasmid</keyword>
<evidence type="ECO:0000313" key="2">
    <source>
        <dbReference type="EMBL" id="AEM42753.1"/>
    </source>
</evidence>
<feature type="region of interest" description="Disordered" evidence="1">
    <location>
        <begin position="24"/>
        <end position="43"/>
    </location>
</feature>
<keyword evidence="3" id="KW-1185">Reference proteome</keyword>
<dbReference type="KEGG" id="kvl:KVU_PB0075"/>
<reference evidence="2 3" key="1">
    <citation type="journal article" date="2011" name="J. Bacteriol.">
        <title>Complete genome sequence of the industrial strain Ketogulonicigenium vulgare WSH-001.</title>
        <authorList>
            <person name="Liu L."/>
            <person name="Li Y."/>
            <person name="Zhang J."/>
            <person name="Zhou Z."/>
            <person name="Liu J."/>
            <person name="Li X."/>
            <person name="Zhou J."/>
            <person name="Du G."/>
            <person name="Wang L."/>
            <person name="Chen J."/>
        </authorList>
    </citation>
    <scope>NUCLEOTIDE SEQUENCE [LARGE SCALE GENOMIC DNA]</scope>
    <source>
        <strain evidence="2 3">WSH-001</strain>
        <plasmid evidence="3">pKVU_200</plasmid>
    </source>
</reference>
<evidence type="ECO:0000313" key="3">
    <source>
        <dbReference type="Proteomes" id="UP000000692"/>
    </source>
</evidence>
<evidence type="ECO:0000256" key="1">
    <source>
        <dbReference type="SAM" id="MobiDB-lite"/>
    </source>
</evidence>
<geneLocation type="plasmid" evidence="3">
    <name>pKVU_200</name>
</geneLocation>
<accession>F9YBK1</accession>
<dbReference type="AlphaFoldDB" id="F9YBK1"/>
<gene>
    <name evidence="2" type="ordered locus">KVU_PB0075</name>
</gene>
<proteinExistence type="predicted"/>
<sequence length="43" mass="4503">MLSGHSRNQISVPPPIIMLAKDGLVPTGHRAPDPDLTTGARGQ</sequence>
<dbReference type="HOGENOM" id="CLU_3234742_0_0_5"/>
<dbReference type="Proteomes" id="UP000000692">
    <property type="component" value="Plasmid 2"/>
</dbReference>
<name>F9YBK1_KETVW</name>